<dbReference type="PANTHER" id="PTHR12103:SF15">
    <property type="entry name" value="CYTOSOLIC PURINE 5'-NUCLEOTIDASE"/>
    <property type="match status" value="1"/>
</dbReference>
<proteinExistence type="predicted"/>
<dbReference type="AlphaFoldDB" id="A0A8E0VDU0"/>
<keyword evidence="2" id="KW-0378">Hydrolase</keyword>
<name>A0A8E0VDU0_9TREM</name>
<evidence type="ECO:0000313" key="5">
    <source>
        <dbReference type="Proteomes" id="UP000728185"/>
    </source>
</evidence>
<accession>A0A8E0VDU0</accession>
<keyword evidence="5" id="KW-1185">Reference proteome</keyword>
<dbReference type="Pfam" id="PF05761">
    <property type="entry name" value="5_nucleotid"/>
    <property type="match status" value="1"/>
</dbReference>
<dbReference type="Proteomes" id="UP000728185">
    <property type="component" value="Unassembled WGS sequence"/>
</dbReference>
<evidence type="ECO:0000313" key="4">
    <source>
        <dbReference type="EMBL" id="KAA0187327.1"/>
    </source>
</evidence>
<dbReference type="SUPFAM" id="SSF56784">
    <property type="entry name" value="HAD-like"/>
    <property type="match status" value="1"/>
</dbReference>
<sequence>MYGTLLKMDQFGNILRCLRGFKLIQGEQLRAMYPNKFIKYDEKRIEIMNTLFSLPEIYMLSCIINLLTSDPEYVQMETGVKKGNLYMSYTSIYEDVRAARDWMHQVSSAFVF</sequence>
<evidence type="ECO:0000256" key="3">
    <source>
        <dbReference type="ARBA" id="ARBA00022842"/>
    </source>
</evidence>
<keyword evidence="1" id="KW-0479">Metal-binding</keyword>
<dbReference type="OrthoDB" id="10252832at2759"/>
<evidence type="ECO:0000256" key="2">
    <source>
        <dbReference type="ARBA" id="ARBA00022801"/>
    </source>
</evidence>
<dbReference type="GO" id="GO:0008253">
    <property type="term" value="F:5'-nucleotidase activity"/>
    <property type="evidence" value="ECO:0007669"/>
    <property type="project" value="TreeGrafter"/>
</dbReference>
<reference evidence="4" key="1">
    <citation type="submission" date="2019-05" db="EMBL/GenBank/DDBJ databases">
        <title>Annotation for the trematode Fasciolopsis buski.</title>
        <authorList>
            <person name="Choi Y.-J."/>
        </authorList>
    </citation>
    <scope>NUCLEOTIDE SEQUENCE</scope>
    <source>
        <strain evidence="4">HT</strain>
        <tissue evidence="4">Whole worm</tissue>
    </source>
</reference>
<keyword evidence="3" id="KW-0460">Magnesium</keyword>
<dbReference type="GO" id="GO:0046872">
    <property type="term" value="F:metal ion binding"/>
    <property type="evidence" value="ECO:0007669"/>
    <property type="project" value="UniProtKB-KW"/>
</dbReference>
<comment type="caution">
    <text evidence="4">The sequence shown here is derived from an EMBL/GenBank/DDBJ whole genome shotgun (WGS) entry which is preliminary data.</text>
</comment>
<dbReference type="PANTHER" id="PTHR12103">
    <property type="entry name" value="5'-NUCLEOTIDASE DOMAIN-CONTAINING"/>
    <property type="match status" value="1"/>
</dbReference>
<dbReference type="InterPro" id="IPR036412">
    <property type="entry name" value="HAD-like_sf"/>
</dbReference>
<protein>
    <submittedName>
        <fullName evidence="4">Cytosolic purine 5'-nucleotidase</fullName>
    </submittedName>
</protein>
<dbReference type="EMBL" id="LUCM01009191">
    <property type="protein sequence ID" value="KAA0187327.1"/>
    <property type="molecule type" value="Genomic_DNA"/>
</dbReference>
<organism evidence="4 5">
    <name type="scientific">Fasciolopsis buskii</name>
    <dbReference type="NCBI Taxonomy" id="27845"/>
    <lineage>
        <taxon>Eukaryota</taxon>
        <taxon>Metazoa</taxon>
        <taxon>Spiralia</taxon>
        <taxon>Lophotrochozoa</taxon>
        <taxon>Platyhelminthes</taxon>
        <taxon>Trematoda</taxon>
        <taxon>Digenea</taxon>
        <taxon>Plagiorchiida</taxon>
        <taxon>Echinostomata</taxon>
        <taxon>Echinostomatoidea</taxon>
        <taxon>Fasciolidae</taxon>
        <taxon>Fasciolopsis</taxon>
    </lineage>
</organism>
<dbReference type="InterPro" id="IPR008380">
    <property type="entry name" value="HAD-SF_hydro_IG_5-nucl"/>
</dbReference>
<evidence type="ECO:0000256" key="1">
    <source>
        <dbReference type="ARBA" id="ARBA00022723"/>
    </source>
</evidence>
<gene>
    <name evidence="4" type="ORF">FBUS_11437</name>
</gene>